<feature type="chain" id="PRO_5047520254" evidence="5">
    <location>
        <begin position="23"/>
        <end position="550"/>
    </location>
</feature>
<dbReference type="SUPFAM" id="SSF53649">
    <property type="entry name" value="Alkaline phosphatase-like"/>
    <property type="match status" value="1"/>
</dbReference>
<dbReference type="Gene3D" id="3.30.1360.150">
    <property type="match status" value="1"/>
</dbReference>
<dbReference type="InterPro" id="IPR017850">
    <property type="entry name" value="Alkaline_phosphatase_core_sf"/>
</dbReference>
<dbReference type="InterPro" id="IPR026263">
    <property type="entry name" value="Alkaline_phosphatase_prok"/>
</dbReference>
<feature type="signal peptide" evidence="5">
    <location>
        <begin position="1"/>
        <end position="22"/>
    </location>
</feature>
<evidence type="ECO:0000256" key="3">
    <source>
        <dbReference type="ARBA" id="ARBA00022729"/>
    </source>
</evidence>
<dbReference type="RefSeq" id="WP_348709566.1">
    <property type="nucleotide sequence ID" value="NZ_CAXIXY010000003.1"/>
</dbReference>
<accession>A0ABP1EC40</accession>
<comment type="caution">
    <text evidence="6">The sequence shown here is derived from an EMBL/GenBank/DDBJ whole genome shotgun (WGS) entry which is preliminary data.</text>
</comment>
<evidence type="ECO:0000256" key="4">
    <source>
        <dbReference type="PIRNR" id="PIRNR031924"/>
    </source>
</evidence>
<dbReference type="PIRSF" id="PIRSF031924">
    <property type="entry name" value="Pi-irrepressible_AP"/>
    <property type="match status" value="1"/>
</dbReference>
<dbReference type="CDD" id="cd16016">
    <property type="entry name" value="AP-SPAP"/>
    <property type="match status" value="1"/>
</dbReference>
<dbReference type="EMBL" id="CAXIXY010000003">
    <property type="protein sequence ID" value="CAL2074792.1"/>
    <property type="molecule type" value="Genomic_DNA"/>
</dbReference>
<proteinExistence type="predicted"/>
<evidence type="ECO:0000313" key="7">
    <source>
        <dbReference type="Proteomes" id="UP001497416"/>
    </source>
</evidence>
<evidence type="ECO:0000256" key="2">
    <source>
        <dbReference type="ARBA" id="ARBA00022723"/>
    </source>
</evidence>
<keyword evidence="3 5" id="KW-0732">Signal</keyword>
<dbReference type="Proteomes" id="UP001497416">
    <property type="component" value="Unassembled WGS sequence"/>
</dbReference>
<dbReference type="NCBIfam" id="NF042991">
    <property type="entry name" value="alk_phos_PafA"/>
    <property type="match status" value="1"/>
</dbReference>
<organism evidence="6 7">
    <name type="scientific">Tenacibaculum platacis</name>
    <dbReference type="NCBI Taxonomy" id="3137852"/>
    <lineage>
        <taxon>Bacteria</taxon>
        <taxon>Pseudomonadati</taxon>
        <taxon>Bacteroidota</taxon>
        <taxon>Flavobacteriia</taxon>
        <taxon>Flavobacteriales</taxon>
        <taxon>Flavobacteriaceae</taxon>
        <taxon>Tenacibaculum</taxon>
    </lineage>
</organism>
<gene>
    <name evidence="6" type="primary">cda</name>
    <name evidence="6" type="ORF">T190607A01A_10079</name>
</gene>
<evidence type="ECO:0000313" key="6">
    <source>
        <dbReference type="EMBL" id="CAL2074792.1"/>
    </source>
</evidence>
<dbReference type="Pfam" id="PF01663">
    <property type="entry name" value="Phosphodiest"/>
    <property type="match status" value="1"/>
</dbReference>
<keyword evidence="2 4" id="KW-0479">Metal-binding</keyword>
<sequence length="550" mass="61690">MKYTYKLLLLTVFVLLSNCNIKQNEAVQNSSKPKLVIGIVVDQMRYDYLFRFNDKYGDGGFKRLLNNGFSLENAHYNYIPTYTAVGHTSIFTGTTPDNHGIISNHWYDKYLKKTIYCVDDDNYNTVGNDGKGGKKSPYRMFTTTITDQLKLAQNMQGKTIGIGIKDRSAILPAGHTADAAYWFDGGSVGHWISSSFYLEALPNWVNEFNNSGKADEYLNQPWETLYDISTYTESIADDNNFEETFKGQDKPVFPHDIPNLRSKNNNYSIIKAIPAGNAITTDFAIAAIEGEKLGQNKHTDFLTLSYSSTDYVGHQFGVDSKEVQDTYLRLDKDLERLFNNLDEKVGKGNYTIFLTADHAAVQVPAYLKSVKIPANYLAGKKLTDFIKKVTSEKFKSNDLIENVSNFQVFLSKENLKKEKLSVEEVSNFIVEEVINFPGIYKAITAKTMQSTYFGDGILNSLQKGYNQKLSGDVLLIPNPSTIIYPKKGSTHGSGYSYDTHIPVIFYGNGIKRGSSKTKYEIIDIAPTISSMLNIEFPNGATGRVVEEALK</sequence>
<evidence type="ECO:0000256" key="1">
    <source>
        <dbReference type="ARBA" id="ARBA00022553"/>
    </source>
</evidence>
<dbReference type="PANTHER" id="PTHR10151:SF120">
    <property type="entry name" value="BIS(5'-ADENOSYL)-TRIPHOSPHATASE"/>
    <property type="match status" value="1"/>
</dbReference>
<name>A0ABP1EC40_9FLAO</name>
<dbReference type="InterPro" id="IPR002591">
    <property type="entry name" value="Phosphodiest/P_Trfase"/>
</dbReference>
<reference evidence="6 7" key="1">
    <citation type="submission" date="2024-05" db="EMBL/GenBank/DDBJ databases">
        <authorList>
            <person name="Duchaud E."/>
        </authorList>
    </citation>
    <scope>NUCLEOTIDE SEQUENCE [LARGE SCALE GENOMIC DNA]</scope>
    <source>
        <strain evidence="6">Ena-SAMPLE-TAB-13-05-2024-13:56:06:370-140302</strain>
    </source>
</reference>
<evidence type="ECO:0000256" key="5">
    <source>
        <dbReference type="SAM" id="SignalP"/>
    </source>
</evidence>
<dbReference type="Gene3D" id="3.40.720.10">
    <property type="entry name" value="Alkaline Phosphatase, subunit A"/>
    <property type="match status" value="1"/>
</dbReference>
<keyword evidence="1" id="KW-0597">Phosphoprotein</keyword>
<dbReference type="PANTHER" id="PTHR10151">
    <property type="entry name" value="ECTONUCLEOTIDE PYROPHOSPHATASE/PHOSPHODIESTERASE"/>
    <property type="match status" value="1"/>
</dbReference>
<keyword evidence="7" id="KW-1185">Reference proteome</keyword>
<protein>
    <submittedName>
        <fullName evidence="6">Calcium-transporting ATPase</fullName>
    </submittedName>
</protein>